<feature type="non-terminal residue" evidence="6">
    <location>
        <position position="1"/>
    </location>
</feature>
<dbReference type="SUPFAM" id="SSF51735">
    <property type="entry name" value="NAD(P)-binding Rossmann-fold domains"/>
    <property type="match status" value="1"/>
</dbReference>
<dbReference type="PANTHER" id="PTHR48106">
    <property type="entry name" value="QUINONE OXIDOREDUCTASE PIG3-RELATED"/>
    <property type="match status" value="1"/>
</dbReference>
<gene>
    <name evidence="6" type="ORF">Prudu_019229</name>
</gene>
<keyword evidence="3" id="KW-0175">Coiled coil</keyword>
<accession>A0A4Y1RTR3</accession>
<dbReference type="CDD" id="cd05276">
    <property type="entry name" value="p53_inducible_oxidoreductase"/>
    <property type="match status" value="1"/>
</dbReference>
<dbReference type="AlphaFoldDB" id="A0A4Y1RTR3"/>
<dbReference type="GO" id="GO:0016651">
    <property type="term" value="F:oxidoreductase activity, acting on NAD(P)H"/>
    <property type="evidence" value="ECO:0007669"/>
    <property type="project" value="TreeGrafter"/>
</dbReference>
<dbReference type="Gene3D" id="3.90.180.10">
    <property type="entry name" value="Medium-chain alcohol dehydrogenases, catalytic domain"/>
    <property type="match status" value="1"/>
</dbReference>
<sequence>SHIPIHLPSQLDRCVAFNSNPGFAWQPITRLSSPVNLPCWVHLSLPSSAESSHTFPSTYLPSLAVSAQFFILALPPKRQKDFIKHILLSMSNLRKVLERQQKEMEEIRRRRAEEDRDADEEEEQMLAAAVCMLNQSREHRRRRASNVDRRRDSRGIVYGVPSSGRSSPRERKRKSPASMKAVVITTPGGPEVLQLQEVEDPELKDNEVLIKVEATSLNRADILQRKGMYPPPPGSSPYLGLECSGTIEAVGKQVSRWQVGDKVCALLSEGGYAEKVAVPAGQVLLAPPGVSLQDAASFPEVSCTVWSTVFMMSRLSAGETFLVHGGSSGIGTFAIQIAKYWGAKNLGADVCINYKTEDFVERVKEETGGKGVDVILDIIGAEYFRRNLDSLSFDGRLFVIGTMGGAVTEIDLRVVLSKRLTIQAAGLRYRSPENKAAIVREVENNVWPAIVAGKVKPVVYKYFPLSKAAEAHRLMESSKHIGKILLHP</sequence>
<feature type="region of interest" description="Disordered" evidence="4">
    <location>
        <begin position="136"/>
        <end position="179"/>
    </location>
</feature>
<dbReference type="PANTHER" id="PTHR48106:SF8">
    <property type="entry name" value="OS02G0805600 PROTEIN"/>
    <property type="match status" value="1"/>
</dbReference>
<dbReference type="GO" id="GO:0070402">
    <property type="term" value="F:NADPH binding"/>
    <property type="evidence" value="ECO:0007669"/>
    <property type="project" value="TreeGrafter"/>
</dbReference>
<dbReference type="InterPro" id="IPR036291">
    <property type="entry name" value="NAD(P)-bd_dom_sf"/>
</dbReference>
<dbReference type="InterPro" id="IPR011032">
    <property type="entry name" value="GroES-like_sf"/>
</dbReference>
<dbReference type="Pfam" id="PF13602">
    <property type="entry name" value="ADH_zinc_N_2"/>
    <property type="match status" value="1"/>
</dbReference>
<dbReference type="Pfam" id="PF08240">
    <property type="entry name" value="ADH_N"/>
    <property type="match status" value="1"/>
</dbReference>
<organism evidence="6">
    <name type="scientific">Prunus dulcis</name>
    <name type="common">Almond</name>
    <name type="synonym">Amygdalus dulcis</name>
    <dbReference type="NCBI Taxonomy" id="3755"/>
    <lineage>
        <taxon>Eukaryota</taxon>
        <taxon>Viridiplantae</taxon>
        <taxon>Streptophyta</taxon>
        <taxon>Embryophyta</taxon>
        <taxon>Tracheophyta</taxon>
        <taxon>Spermatophyta</taxon>
        <taxon>Magnoliopsida</taxon>
        <taxon>eudicotyledons</taxon>
        <taxon>Gunneridae</taxon>
        <taxon>Pentapetalae</taxon>
        <taxon>rosids</taxon>
        <taxon>fabids</taxon>
        <taxon>Rosales</taxon>
        <taxon>Rosaceae</taxon>
        <taxon>Amygdaloideae</taxon>
        <taxon>Amygdaleae</taxon>
        <taxon>Prunus</taxon>
    </lineage>
</organism>
<evidence type="ECO:0000256" key="4">
    <source>
        <dbReference type="SAM" id="MobiDB-lite"/>
    </source>
</evidence>
<keyword evidence="1" id="KW-0521">NADP</keyword>
<reference evidence="6" key="1">
    <citation type="journal article" date="2019" name="Science">
        <title>Mutation of a bHLH transcription factor allowed almond domestication.</title>
        <authorList>
            <person name="Sanchez-Perez R."/>
            <person name="Pavan S."/>
            <person name="Mazzeo R."/>
            <person name="Moldovan C."/>
            <person name="Aiese Cigliano R."/>
            <person name="Del Cueto J."/>
            <person name="Ricciardi F."/>
            <person name="Lotti C."/>
            <person name="Ricciardi L."/>
            <person name="Dicenta F."/>
            <person name="Lopez-Marques R.L."/>
            <person name="Lindberg Moller B."/>
        </authorList>
    </citation>
    <scope>NUCLEOTIDE SEQUENCE</scope>
</reference>
<feature type="compositionally biased region" description="Basic and acidic residues" evidence="4">
    <location>
        <begin position="145"/>
        <end position="154"/>
    </location>
</feature>
<feature type="domain" description="Enoyl reductase (ER)" evidence="5">
    <location>
        <begin position="188"/>
        <end position="486"/>
    </location>
</feature>
<evidence type="ECO:0000259" key="5">
    <source>
        <dbReference type="SMART" id="SM00829"/>
    </source>
</evidence>
<evidence type="ECO:0000256" key="2">
    <source>
        <dbReference type="ARBA" id="ARBA00023002"/>
    </source>
</evidence>
<dbReference type="SMART" id="SM00829">
    <property type="entry name" value="PKS_ER"/>
    <property type="match status" value="1"/>
</dbReference>
<protein>
    <submittedName>
        <fullName evidence="6">Oxidoreductase, zinc-binding dehydrogenase family protein</fullName>
    </submittedName>
</protein>
<dbReference type="Gene3D" id="3.40.50.720">
    <property type="entry name" value="NAD(P)-binding Rossmann-like Domain"/>
    <property type="match status" value="1"/>
</dbReference>
<evidence type="ECO:0000256" key="3">
    <source>
        <dbReference type="SAM" id="Coils"/>
    </source>
</evidence>
<evidence type="ECO:0000313" key="6">
    <source>
        <dbReference type="EMBL" id="BBH07325.1"/>
    </source>
</evidence>
<dbReference type="SUPFAM" id="SSF50129">
    <property type="entry name" value="GroES-like"/>
    <property type="match status" value="1"/>
</dbReference>
<dbReference type="InterPro" id="IPR013154">
    <property type="entry name" value="ADH-like_N"/>
</dbReference>
<keyword evidence="2" id="KW-0560">Oxidoreductase</keyword>
<proteinExistence type="predicted"/>
<dbReference type="EMBL" id="AP019303">
    <property type="protein sequence ID" value="BBH07325.1"/>
    <property type="molecule type" value="Genomic_DNA"/>
</dbReference>
<dbReference type="InterPro" id="IPR014189">
    <property type="entry name" value="Quinone_OxRdtase_PIG3"/>
</dbReference>
<evidence type="ECO:0000256" key="1">
    <source>
        <dbReference type="ARBA" id="ARBA00022857"/>
    </source>
</evidence>
<name>A0A4Y1RTR3_PRUDU</name>
<dbReference type="NCBIfam" id="TIGR02824">
    <property type="entry name" value="quinone_pig3"/>
    <property type="match status" value="1"/>
</dbReference>
<feature type="coiled-coil region" evidence="3">
    <location>
        <begin position="90"/>
        <end position="124"/>
    </location>
</feature>
<dbReference type="InterPro" id="IPR020843">
    <property type="entry name" value="ER"/>
</dbReference>